<evidence type="ECO:0000256" key="5">
    <source>
        <dbReference type="ARBA" id="ARBA00022933"/>
    </source>
</evidence>
<organism evidence="9 10">
    <name type="scientific">Hyaloperonospora arabidopsidis (strain Emoy2)</name>
    <name type="common">Downy mildew agent</name>
    <name type="synonym">Peronospora arabidopsidis</name>
    <dbReference type="NCBI Taxonomy" id="559515"/>
    <lineage>
        <taxon>Eukaryota</taxon>
        <taxon>Sar</taxon>
        <taxon>Stramenopiles</taxon>
        <taxon>Oomycota</taxon>
        <taxon>Peronosporomycetes</taxon>
        <taxon>Peronosporales</taxon>
        <taxon>Peronosporaceae</taxon>
        <taxon>Hyaloperonospora</taxon>
    </lineage>
</organism>
<evidence type="ECO:0000259" key="8">
    <source>
        <dbReference type="Pfam" id="PF08806"/>
    </source>
</evidence>
<evidence type="ECO:0000256" key="4">
    <source>
        <dbReference type="ARBA" id="ARBA00022824"/>
    </source>
</evidence>
<protein>
    <recommendedName>
        <fullName evidence="6">Selenoprotein F</fullName>
    </recommendedName>
</protein>
<dbReference type="InterPro" id="IPR014912">
    <property type="entry name" value="Sep15_SelM_dom"/>
</dbReference>
<keyword evidence="3 7" id="KW-0732">Signal</keyword>
<keyword evidence="10" id="KW-1185">Reference proteome</keyword>
<reference evidence="9" key="2">
    <citation type="submission" date="2015-06" db="UniProtKB">
        <authorList>
            <consortium name="EnsemblProtists"/>
        </authorList>
    </citation>
    <scope>IDENTIFICATION</scope>
    <source>
        <strain evidence="9">Emoy2</strain>
    </source>
</reference>
<accession>M4BBR2</accession>
<dbReference type="Pfam" id="PF08806">
    <property type="entry name" value="Sep15_SelM"/>
    <property type="match status" value="1"/>
</dbReference>
<dbReference type="InterPro" id="IPR039992">
    <property type="entry name" value="Sep15_SelM"/>
</dbReference>
<evidence type="ECO:0000256" key="7">
    <source>
        <dbReference type="SAM" id="SignalP"/>
    </source>
</evidence>
<reference evidence="10" key="1">
    <citation type="journal article" date="2010" name="Science">
        <title>Signatures of adaptation to obligate biotrophy in the Hyaloperonospora arabidopsidis genome.</title>
        <authorList>
            <person name="Baxter L."/>
            <person name="Tripathy S."/>
            <person name="Ishaque N."/>
            <person name="Boot N."/>
            <person name="Cabral A."/>
            <person name="Kemen E."/>
            <person name="Thines M."/>
            <person name="Ah-Fong A."/>
            <person name="Anderson R."/>
            <person name="Badejoko W."/>
            <person name="Bittner-Eddy P."/>
            <person name="Boore J.L."/>
            <person name="Chibucos M.C."/>
            <person name="Coates M."/>
            <person name="Dehal P."/>
            <person name="Delehaunty K."/>
            <person name="Dong S."/>
            <person name="Downton P."/>
            <person name="Dumas B."/>
            <person name="Fabro G."/>
            <person name="Fronick C."/>
            <person name="Fuerstenberg S.I."/>
            <person name="Fulton L."/>
            <person name="Gaulin E."/>
            <person name="Govers F."/>
            <person name="Hughes L."/>
            <person name="Humphray S."/>
            <person name="Jiang R.H."/>
            <person name="Judelson H."/>
            <person name="Kamoun S."/>
            <person name="Kyung K."/>
            <person name="Meijer H."/>
            <person name="Minx P."/>
            <person name="Morris P."/>
            <person name="Nelson J."/>
            <person name="Phuntumart V."/>
            <person name="Qutob D."/>
            <person name="Rehmany A."/>
            <person name="Rougon-Cardoso A."/>
            <person name="Ryden P."/>
            <person name="Torto-Alalibo T."/>
            <person name="Studholme D."/>
            <person name="Wang Y."/>
            <person name="Win J."/>
            <person name="Wood J."/>
            <person name="Clifton S.W."/>
            <person name="Rogers J."/>
            <person name="Van den Ackerveken G."/>
            <person name="Jones J.D."/>
            <person name="McDowell J.M."/>
            <person name="Beynon J."/>
            <person name="Tyler B.M."/>
        </authorList>
    </citation>
    <scope>NUCLEOTIDE SEQUENCE [LARGE SCALE GENOMIC DNA]</scope>
    <source>
        <strain evidence="10">Emoy2</strain>
    </source>
</reference>
<dbReference type="InParanoid" id="M4BBR2"/>
<comment type="subcellular location">
    <subcellularLocation>
        <location evidence="1">Endoplasmic reticulum lumen</location>
    </subcellularLocation>
</comment>
<dbReference type="HOGENOM" id="CLU_1352052_0_0_1"/>
<feature type="chain" id="PRO_5004048942" description="Selenoprotein F" evidence="7">
    <location>
        <begin position="21"/>
        <end position="205"/>
    </location>
</feature>
<sequence>MQVPLLLLLAASTAARDVHASVSTSHVPPVDSSERRKRCTTLGFDVDALDCRFCSELSTFLTTSTASKSTSRKKLFDTVGQECQECCSDFSKVLEAKGRRYTNVVLALSPRRWRRYPKVAHFVEHEAAKFKRLEVREVETRLPMLQFFDNDNGEKLVEEISIAHWDEKSIAEFIDNKLLPEEDENEEEEQEGVVVVEMEVDAVNV</sequence>
<dbReference type="Proteomes" id="UP000011713">
    <property type="component" value="Unassembled WGS sequence"/>
</dbReference>
<proteinExistence type="inferred from homology"/>
<evidence type="ECO:0000256" key="1">
    <source>
        <dbReference type="ARBA" id="ARBA00004319"/>
    </source>
</evidence>
<dbReference type="AlphaFoldDB" id="M4BBR2"/>
<evidence type="ECO:0000256" key="2">
    <source>
        <dbReference type="ARBA" id="ARBA00005742"/>
    </source>
</evidence>
<feature type="domain" description="Selenoprotein F/M" evidence="8">
    <location>
        <begin position="104"/>
        <end position="178"/>
    </location>
</feature>
<name>M4BBR2_HYAAE</name>
<keyword evidence="4" id="KW-0256">Endoplasmic reticulum</keyword>
<dbReference type="VEuPathDB" id="FungiDB:HpaG803725"/>
<comment type="similarity">
    <text evidence="2">Belongs to the selenoprotein M/F family.</text>
</comment>
<dbReference type="GO" id="GO:0005788">
    <property type="term" value="C:endoplasmic reticulum lumen"/>
    <property type="evidence" value="ECO:0007669"/>
    <property type="project" value="UniProtKB-SubCell"/>
</dbReference>
<keyword evidence="5" id="KW-0712">Selenocysteine</keyword>
<dbReference type="eggNOG" id="ENOG502SMUG">
    <property type="taxonomic scope" value="Eukaryota"/>
</dbReference>
<dbReference type="SUPFAM" id="SSF52833">
    <property type="entry name" value="Thioredoxin-like"/>
    <property type="match status" value="1"/>
</dbReference>
<dbReference type="Gene3D" id="3.40.30.50">
    <property type="entry name" value="Sep15/SelM thioredoxin-like domain, active-site redox motif"/>
    <property type="match status" value="1"/>
</dbReference>
<dbReference type="OMA" id="CTTLGFD"/>
<evidence type="ECO:0000313" key="9">
    <source>
        <dbReference type="EnsemblProtists" id="HpaP803725"/>
    </source>
</evidence>
<dbReference type="EMBL" id="JH598105">
    <property type="status" value="NOT_ANNOTATED_CDS"/>
    <property type="molecule type" value="Genomic_DNA"/>
</dbReference>
<dbReference type="EnsemblProtists" id="HpaT803725">
    <property type="protein sequence ID" value="HpaP803725"/>
    <property type="gene ID" value="HpaG803725"/>
</dbReference>
<dbReference type="InterPro" id="IPR036249">
    <property type="entry name" value="Thioredoxin-like_sf"/>
</dbReference>
<feature type="signal peptide" evidence="7">
    <location>
        <begin position="1"/>
        <end position="20"/>
    </location>
</feature>
<evidence type="ECO:0000313" key="10">
    <source>
        <dbReference type="Proteomes" id="UP000011713"/>
    </source>
</evidence>
<dbReference type="InterPro" id="IPR038219">
    <property type="entry name" value="Sep15/SelM_sf"/>
</dbReference>
<dbReference type="PANTHER" id="PTHR13077">
    <property type="entry name" value="SELENOPROTEIN F"/>
    <property type="match status" value="1"/>
</dbReference>
<evidence type="ECO:0000256" key="6">
    <source>
        <dbReference type="ARBA" id="ARBA00040775"/>
    </source>
</evidence>
<evidence type="ECO:0000256" key="3">
    <source>
        <dbReference type="ARBA" id="ARBA00022729"/>
    </source>
</evidence>
<dbReference type="GO" id="GO:0016491">
    <property type="term" value="F:oxidoreductase activity"/>
    <property type="evidence" value="ECO:0007669"/>
    <property type="project" value="TreeGrafter"/>
</dbReference>
<dbReference type="PANTHER" id="PTHR13077:SF6">
    <property type="entry name" value="SELENOPROTEIN F"/>
    <property type="match status" value="1"/>
</dbReference>